<proteinExistence type="predicted"/>
<organism evidence="2 3">
    <name type="scientific">Anas platyrhynchos</name>
    <name type="common">Mallard</name>
    <name type="synonym">Anas boschas</name>
    <dbReference type="NCBI Taxonomy" id="8839"/>
    <lineage>
        <taxon>Eukaryota</taxon>
        <taxon>Metazoa</taxon>
        <taxon>Chordata</taxon>
        <taxon>Craniata</taxon>
        <taxon>Vertebrata</taxon>
        <taxon>Euteleostomi</taxon>
        <taxon>Archelosauria</taxon>
        <taxon>Archosauria</taxon>
        <taxon>Dinosauria</taxon>
        <taxon>Saurischia</taxon>
        <taxon>Theropoda</taxon>
        <taxon>Coelurosauria</taxon>
        <taxon>Aves</taxon>
        <taxon>Neognathae</taxon>
        <taxon>Galloanserae</taxon>
        <taxon>Anseriformes</taxon>
        <taxon>Anatidae</taxon>
        <taxon>Anatinae</taxon>
        <taxon>Anas</taxon>
    </lineage>
</organism>
<evidence type="ECO:0000313" key="2">
    <source>
        <dbReference type="EMBL" id="EOA99372.1"/>
    </source>
</evidence>
<reference evidence="3" key="1">
    <citation type="journal article" date="2013" name="Nat. Genet.">
        <title>The duck genome and transcriptome provide insight into an avian influenza virus reservoir species.</title>
        <authorList>
            <person name="Huang Y."/>
            <person name="Li Y."/>
            <person name="Burt D.W."/>
            <person name="Chen H."/>
            <person name="Zhang Y."/>
            <person name="Qian W."/>
            <person name="Kim H."/>
            <person name="Gan S."/>
            <person name="Zhao Y."/>
            <person name="Li J."/>
            <person name="Yi K."/>
            <person name="Feng H."/>
            <person name="Zhu P."/>
            <person name="Li B."/>
            <person name="Liu Q."/>
            <person name="Fairley S."/>
            <person name="Magor K.E."/>
            <person name="Du Z."/>
            <person name="Hu X."/>
            <person name="Goodman L."/>
            <person name="Tafer H."/>
            <person name="Vignal A."/>
            <person name="Lee T."/>
            <person name="Kim K.W."/>
            <person name="Sheng Z."/>
            <person name="An Y."/>
            <person name="Searle S."/>
            <person name="Herrero J."/>
            <person name="Groenen M.A."/>
            <person name="Crooijmans R.P."/>
            <person name="Faraut T."/>
            <person name="Cai Q."/>
            <person name="Webster R.G."/>
            <person name="Aldridge J.R."/>
            <person name="Warren W.C."/>
            <person name="Bartschat S."/>
            <person name="Kehr S."/>
            <person name="Marz M."/>
            <person name="Stadler P.F."/>
            <person name="Smith J."/>
            <person name="Kraus R.H."/>
            <person name="Zhao Y."/>
            <person name="Ren L."/>
            <person name="Fei J."/>
            <person name="Morisson M."/>
            <person name="Kaiser P."/>
            <person name="Griffin D.K."/>
            <person name="Rao M."/>
            <person name="Pitel F."/>
            <person name="Wang J."/>
            <person name="Li N."/>
        </authorList>
    </citation>
    <scope>NUCLEOTIDE SEQUENCE [LARGE SCALE GENOMIC DNA]</scope>
</reference>
<protein>
    <submittedName>
        <fullName evidence="2">Uncharacterized protein</fullName>
    </submittedName>
</protein>
<accession>R0LGL0</accession>
<evidence type="ECO:0000313" key="3">
    <source>
        <dbReference type="Proteomes" id="UP000296049"/>
    </source>
</evidence>
<dbReference type="Proteomes" id="UP000296049">
    <property type="component" value="Unassembled WGS sequence"/>
</dbReference>
<keyword evidence="3" id="KW-1185">Reference proteome</keyword>
<evidence type="ECO:0000256" key="1">
    <source>
        <dbReference type="SAM" id="MobiDB-lite"/>
    </source>
</evidence>
<gene>
    <name evidence="2" type="ORF">Anapl_09165</name>
</gene>
<sequence>MMQNESIERDFGKDTEFPGCLSSALVTSLQIESDPKSSDGDHQASRYGFAPGKLSDVVLTPEVYLNRTEAIRRVQNCTKVCNEAERQTKLMFRCSSLCLTQLTVTEAYLRLRICSSCQLPDTADCMRHSPDLQGFSSLSFSSGKYELGGLSVPGSVIALSQFPKQLQTVCVSNRERTPETIAMYLAPYALHCANTYMMISAECVHHSTYELSFLRELQKHGVWDDNRQWKSSFRVLTDTNVGKTICIQKHHCFLRQLDFVQKLWSDQYHPPSLTAGGGKGLRVLREEASIHIEVQTTFCPDKPSRARAGEDRSDPSCSLFYHSHFSTLLEGLFILTVQNLGNEAEPQKDVFVQLFHIKRSAKSRRHVAEQKPTTGNAKHQKMVKLTCKYRTVLNNTEKKGAKQGTESNGCRKARKQKCSHQKQNSVVETHFRHQLLWLLLTWVICHSPRPGCKARAADRVDKQSLLSPKKTGAVLQLNEPLDLLPVTGRLTALERDSIQACQWQCCSQDTSSAEWLCPRGCSSSGGDFHRPAELYLETDTGVMFPRASHAVSSECVVMMDMHTCALAEWRSAIIHECVETTYSPVAADASNMRSPPTLLSPHAIHHWKLDLLKSQYGQENPFIQSLKVYLQSTTPQAPRNPPALNNIKPKWTRSHVSHRLALSRKLVKRLQRFLANNVPRISTAQEEACIVRIHIVQSQPSNTSHSGSASSFPDINTLKQPHIAPELRPADADSLRPAWGDIRGEILIPCPSSTNNEPVHSNASLGCSCCTERNGLSGCISKNVASTEDAVNGGMHQLVTEHLVQPGEEQNSENLGEITLLSKLHYDLTNKLDISPNNISSSLTCFQELREMETVCHSEIPTKVWNASEKTTWGAEQLSSYQVPYDQPEVPSHRQRIAKEGTLRDAGPAQPQRSRSSCVFQGRFSNLTCCKGLDVLQDKYSGAESQMAKWIEGQRDSFPFIQVKYGIQSEQVHYWVHMGLGNPYLPIPNHLVPPCTAYGKSFSCLILLHPSCDSVTVLQCSCPARAAPPSRNPAGIKDLGDSGKRWATQRQKLEQGVPVLLPLAAVPAVRGCSSHSHQRPMKPDCPTPQLQQPGSAQTDAQQNNDAFELSYSEEEMVIDTRSELRDRTTCEPAAQCTSAHPTLPPLCSVLEPELQQLQGPATRTKAEQSQNSGEAFCHRSVDSYSAVTSSPLGSPREQGLQALWEKAAELCQLHRSAEQALFSSEQTRSDRKPGHVGAAKAEEAISCGAEAQLACVSTRPAERGEVHWLTALRARERKAIVLHTHGPLGFVVRGLTVTTRWKA</sequence>
<feature type="compositionally biased region" description="Polar residues" evidence="1">
    <location>
        <begin position="1088"/>
        <end position="1101"/>
    </location>
</feature>
<feature type="region of interest" description="Disordered" evidence="1">
    <location>
        <begin position="1072"/>
        <end position="1101"/>
    </location>
</feature>
<name>R0LGL0_ANAPL</name>
<dbReference type="EMBL" id="KB743335">
    <property type="protein sequence ID" value="EOA99372.1"/>
    <property type="molecule type" value="Genomic_DNA"/>
</dbReference>